<reference evidence="2 3" key="1">
    <citation type="submission" date="2017-06" db="EMBL/GenBank/DDBJ databases">
        <title>Cmopartive genomic analysis of Ambrosia Fusariam Clade fungi.</title>
        <authorList>
            <person name="Stajich J.E."/>
            <person name="Carrillo J."/>
            <person name="Kijimoto T."/>
            <person name="Eskalen A."/>
            <person name="O'Donnell K."/>
            <person name="Kasson M."/>
        </authorList>
    </citation>
    <scope>NUCLEOTIDE SEQUENCE [LARGE SCALE GENOMIC DNA]</scope>
    <source>
        <strain evidence="2 3">NRRL 20438</strain>
    </source>
</reference>
<evidence type="ECO:0000313" key="3">
    <source>
        <dbReference type="Proteomes" id="UP000288429"/>
    </source>
</evidence>
<comment type="caution">
    <text evidence="2">The sequence shown here is derived from an EMBL/GenBank/DDBJ whole genome shotgun (WGS) entry which is preliminary data.</text>
</comment>
<feature type="region of interest" description="Disordered" evidence="1">
    <location>
        <begin position="1"/>
        <end position="28"/>
    </location>
</feature>
<dbReference type="AlphaFoldDB" id="A0A428UW51"/>
<dbReference type="EMBL" id="NIZV01000021">
    <property type="protein sequence ID" value="RSM18460.1"/>
    <property type="molecule type" value="Genomic_DNA"/>
</dbReference>
<organism evidence="2 3">
    <name type="scientific">Fusarium ambrosium</name>
    <dbReference type="NCBI Taxonomy" id="131363"/>
    <lineage>
        <taxon>Eukaryota</taxon>
        <taxon>Fungi</taxon>
        <taxon>Dikarya</taxon>
        <taxon>Ascomycota</taxon>
        <taxon>Pezizomycotina</taxon>
        <taxon>Sordariomycetes</taxon>
        <taxon>Hypocreomycetidae</taxon>
        <taxon>Hypocreales</taxon>
        <taxon>Nectriaceae</taxon>
        <taxon>Fusarium</taxon>
        <taxon>Fusarium solani species complex</taxon>
    </lineage>
</organism>
<accession>A0A428UW51</accession>
<protein>
    <submittedName>
        <fullName evidence="2">Uncharacterized protein</fullName>
    </submittedName>
</protein>
<name>A0A428UW51_9HYPO</name>
<keyword evidence="3" id="KW-1185">Reference proteome</keyword>
<feature type="compositionally biased region" description="Basic and acidic residues" evidence="1">
    <location>
        <begin position="60"/>
        <end position="69"/>
    </location>
</feature>
<feature type="region of interest" description="Disordered" evidence="1">
    <location>
        <begin position="56"/>
        <end position="80"/>
    </location>
</feature>
<feature type="region of interest" description="Disordered" evidence="1">
    <location>
        <begin position="99"/>
        <end position="127"/>
    </location>
</feature>
<dbReference type="Proteomes" id="UP000288429">
    <property type="component" value="Unassembled WGS sequence"/>
</dbReference>
<gene>
    <name evidence="2" type="ORF">CDV31_002595</name>
</gene>
<sequence>MARVEENKPKPPPAKPAEHHHSTCGCSPKSIAHKNEEVFRLEGILLTTKSWGDLTSPSDKAYDFDHPELPPRTPKHRTRTPVKSCLKKVAHVNFCDDLDSGESDSDCSSVSSDDDSDTDSICHSFDGDNVSRTGRVPRFVKEKKVKSVHFGKARCLQTGQTMPPTPRTPENESRLERYKARQMIENKYFKMLAHGDEDEEATDISQPPSIAFVLEDEEVERRLLRAVDISLANERAAVGRGALDFLIFVCRKSNTIGNQVSEQLVDRLIKHRGNLPVVGSYHSDEREYANPGRSTISPVPAHLYRDCHSSMSWVRTDEVDEMDTSFSCGPWSFLAQGVLSQGLKTLHALAQAETYDERRRILHRGDIRIDEPIGVSGFLYDLLEWTDDDALITDSPISELPTDEKALALGIPTYPDIPGDPGPSRIFELVHHDSQASELAAQKAFQSHQRWGYVFWDEARLEKLGALTQEGLAKLTAPMNPLEAYRELENSQLKASRERRSEIWRQGGSGWWSHDDESKVVWPEKKKNAQNKRPLMMARSVQGAKDFLRGLKISDVPVGKAGE</sequence>
<proteinExistence type="predicted"/>
<evidence type="ECO:0000313" key="2">
    <source>
        <dbReference type="EMBL" id="RSM18460.1"/>
    </source>
</evidence>
<evidence type="ECO:0000256" key="1">
    <source>
        <dbReference type="SAM" id="MobiDB-lite"/>
    </source>
</evidence>